<dbReference type="Proteomes" id="UP000190888">
    <property type="component" value="Unassembled WGS sequence"/>
</dbReference>
<keyword evidence="1" id="KW-0812">Transmembrane</keyword>
<proteinExistence type="predicted"/>
<dbReference type="OrthoDB" id="957491at2"/>
<protein>
    <submittedName>
        <fullName evidence="2">Uncharacterized protein</fullName>
    </submittedName>
</protein>
<keyword evidence="3" id="KW-1185">Reference proteome</keyword>
<dbReference type="RefSeq" id="WP_139366946.1">
    <property type="nucleotide sequence ID" value="NZ_FUWH01000001.1"/>
</dbReference>
<gene>
    <name evidence="2" type="ORF">SAMN04488132_101458</name>
</gene>
<dbReference type="InterPro" id="IPR046508">
    <property type="entry name" value="DUF6686"/>
</dbReference>
<feature type="transmembrane region" description="Helical" evidence="1">
    <location>
        <begin position="12"/>
        <end position="36"/>
    </location>
</feature>
<evidence type="ECO:0000256" key="1">
    <source>
        <dbReference type="SAM" id="Phobius"/>
    </source>
</evidence>
<name>A0A1T4K5F3_9BACT</name>
<organism evidence="2 3">
    <name type="scientific">Sediminibacterium ginsengisoli</name>
    <dbReference type="NCBI Taxonomy" id="413434"/>
    <lineage>
        <taxon>Bacteria</taxon>
        <taxon>Pseudomonadati</taxon>
        <taxon>Bacteroidota</taxon>
        <taxon>Chitinophagia</taxon>
        <taxon>Chitinophagales</taxon>
        <taxon>Chitinophagaceae</taxon>
        <taxon>Sediminibacterium</taxon>
    </lineage>
</organism>
<keyword evidence="1" id="KW-1133">Transmembrane helix</keyword>
<evidence type="ECO:0000313" key="3">
    <source>
        <dbReference type="Proteomes" id="UP000190888"/>
    </source>
</evidence>
<dbReference type="AlphaFoldDB" id="A0A1T4K5F3"/>
<reference evidence="2 3" key="1">
    <citation type="submission" date="2017-02" db="EMBL/GenBank/DDBJ databases">
        <authorList>
            <person name="Peterson S.W."/>
        </authorList>
    </citation>
    <scope>NUCLEOTIDE SEQUENCE [LARGE SCALE GENOMIC DNA]</scope>
    <source>
        <strain evidence="2 3">DSM 22335</strain>
    </source>
</reference>
<dbReference type="EMBL" id="FUWH01000001">
    <property type="protein sequence ID" value="SJZ37664.1"/>
    <property type="molecule type" value="Genomic_DNA"/>
</dbReference>
<dbReference type="Pfam" id="PF20391">
    <property type="entry name" value="DUF6686"/>
    <property type="match status" value="1"/>
</dbReference>
<evidence type="ECO:0000313" key="2">
    <source>
        <dbReference type="EMBL" id="SJZ37664.1"/>
    </source>
</evidence>
<keyword evidence="1" id="KW-0472">Membrane</keyword>
<sequence length="117" mass="13570">MCRYHTCFHNDAYGVVVVCLCCQTVQVSFGMLLLTFSERDFQNFRSYVQMKAGHYHPAENKCEKNIIISTPCDGLNLLFSYNELLDLNYMLDESDTEIKTFRMLQLFKTDGAGKEKE</sequence>
<accession>A0A1T4K5F3</accession>